<gene>
    <name evidence="1" type="ORF">S01H1_75815</name>
</gene>
<dbReference type="EMBL" id="BARS01050830">
    <property type="protein sequence ID" value="GAG51757.1"/>
    <property type="molecule type" value="Genomic_DNA"/>
</dbReference>
<evidence type="ECO:0008006" key="2">
    <source>
        <dbReference type="Google" id="ProtNLM"/>
    </source>
</evidence>
<protein>
    <recommendedName>
        <fullName evidence="2">BON domain-containing protein</fullName>
    </recommendedName>
</protein>
<comment type="caution">
    <text evidence="1">The sequence shown here is derived from an EMBL/GenBank/DDBJ whole genome shotgun (WGS) entry which is preliminary data.</text>
</comment>
<organism evidence="1">
    <name type="scientific">marine sediment metagenome</name>
    <dbReference type="NCBI Taxonomy" id="412755"/>
    <lineage>
        <taxon>unclassified sequences</taxon>
        <taxon>metagenomes</taxon>
        <taxon>ecological metagenomes</taxon>
    </lineage>
</organism>
<name>X0YZ64_9ZZZZ</name>
<reference evidence="1" key="1">
    <citation type="journal article" date="2014" name="Front. Microbiol.">
        <title>High frequency of phylogenetically diverse reductive dehalogenase-homologous genes in deep subseafloor sedimentary metagenomes.</title>
        <authorList>
            <person name="Kawai M."/>
            <person name="Futagami T."/>
            <person name="Toyoda A."/>
            <person name="Takaki Y."/>
            <person name="Nishi S."/>
            <person name="Hori S."/>
            <person name="Arai W."/>
            <person name="Tsubouchi T."/>
            <person name="Morono Y."/>
            <person name="Uchiyama I."/>
            <person name="Ito T."/>
            <person name="Fujiyama A."/>
            <person name="Inagaki F."/>
            <person name="Takami H."/>
        </authorList>
    </citation>
    <scope>NUCLEOTIDE SEQUENCE</scope>
    <source>
        <strain evidence="1">Expedition CK06-06</strain>
    </source>
</reference>
<feature type="non-terminal residue" evidence="1">
    <location>
        <position position="1"/>
    </location>
</feature>
<evidence type="ECO:0000313" key="1">
    <source>
        <dbReference type="EMBL" id="GAG51757.1"/>
    </source>
</evidence>
<dbReference type="AlphaFoldDB" id="X0YZ64"/>
<proteinExistence type="predicted"/>
<accession>X0YZ64</accession>
<sequence length="108" mass="12042">AVIKDDSEKAVRELDWVTHVVNEIDFTPADPTGNDIRQETLSILRKGLPQAFPENRANIRIKVDKAYNVTLVGVMAPGDEKRLEAAIVRINLLPLVKGVDNQVLTKKK</sequence>